<feature type="transmembrane region" description="Helical" evidence="1">
    <location>
        <begin position="102"/>
        <end position="123"/>
    </location>
</feature>
<reference evidence="2 3" key="1">
    <citation type="submission" date="2020-04" db="EMBL/GenBank/DDBJ databases">
        <authorList>
            <person name="Zheng R.K."/>
            <person name="Sun C.M."/>
        </authorList>
    </citation>
    <scope>NUCLEOTIDE SEQUENCE [LARGE SCALE GENOMIC DNA]</scope>
    <source>
        <strain evidence="3">zrk29</strain>
    </source>
</reference>
<feature type="transmembrane region" description="Helical" evidence="1">
    <location>
        <begin position="347"/>
        <end position="365"/>
    </location>
</feature>
<proteinExistence type="predicted"/>
<feature type="transmembrane region" description="Helical" evidence="1">
    <location>
        <begin position="434"/>
        <end position="456"/>
    </location>
</feature>
<gene>
    <name evidence="2" type="ORF">HF295_03510</name>
</gene>
<keyword evidence="3" id="KW-1185">Reference proteome</keyword>
<organism evidence="2 3">
    <name type="scientific">Hujiaoplasma nucleasis</name>
    <dbReference type="NCBI Taxonomy" id="2725268"/>
    <lineage>
        <taxon>Bacteria</taxon>
        <taxon>Bacillati</taxon>
        <taxon>Mycoplasmatota</taxon>
        <taxon>Mollicutes</taxon>
        <taxon>Candidatus Izemoplasmatales</taxon>
        <taxon>Hujiaoplasmataceae</taxon>
        <taxon>Hujiaoplasma</taxon>
    </lineage>
</organism>
<sequence>MAVTPISIIIIILSIILRLPLNLFFNFFIGNIFLVFGLTLFSIGSQHSTVAIAESIGEYVVKRKKLWFFIFIAFLVGFLITVAEPALWVLADQVKSVVIEPVMILSVAAGVGFFLIIALLRILFQFQLRILILISYGILFILAVIVTTVNPEFIPLSFDSGGVTTGPMAVPFIMSLGYGISKSRGDKSSDEDSFGLIGVASIGPILSVLVLGLFNSPTIPSLDTSTTFFEYLVLYIIQMAIAIVPFILFFLVFHIFVFKFSKSKVIKISIAFFYTYVGLVLFLTGANAGLVNIGNYIGGFFGNKGFAWILIPLGMVFGFTIVAAEPSVITLNRQVEEVSAGAINRKFMMASLSIGVSLAVGLAMLRVLTGISIWWIIFPGYTLALALMFFTPKIFSSIAFDSGGAVSGAMTSAFLIPFALGAAEVSGANILLDAFGLVALVAMTPLITIQLLGFIYKVKSEKIRPVPEDDEIIELSEVKE</sequence>
<keyword evidence="1" id="KW-0472">Membrane</keyword>
<evidence type="ECO:0000313" key="2">
    <source>
        <dbReference type="EMBL" id="QLY39974.1"/>
    </source>
</evidence>
<feature type="transmembrane region" description="Helical" evidence="1">
    <location>
        <begin position="161"/>
        <end position="181"/>
    </location>
</feature>
<accession>A0A7L6N662</accession>
<feature type="transmembrane region" description="Helical" evidence="1">
    <location>
        <begin position="23"/>
        <end position="45"/>
    </location>
</feature>
<feature type="transmembrane region" description="Helical" evidence="1">
    <location>
        <begin position="234"/>
        <end position="258"/>
    </location>
</feature>
<dbReference type="Proteomes" id="UP000512167">
    <property type="component" value="Chromosome"/>
</dbReference>
<keyword evidence="1" id="KW-1133">Transmembrane helix</keyword>
<feature type="transmembrane region" description="Helical" evidence="1">
    <location>
        <begin position="305"/>
        <end position="326"/>
    </location>
</feature>
<feature type="transmembrane region" description="Helical" evidence="1">
    <location>
        <begin position="371"/>
        <end position="390"/>
    </location>
</feature>
<dbReference type="InterPro" id="IPR011435">
    <property type="entry name" value="UmpAB"/>
</dbReference>
<feature type="transmembrane region" description="Helical" evidence="1">
    <location>
        <begin position="270"/>
        <end position="293"/>
    </location>
</feature>
<evidence type="ECO:0000256" key="1">
    <source>
        <dbReference type="SAM" id="Phobius"/>
    </source>
</evidence>
<dbReference type="Pfam" id="PF07556">
    <property type="entry name" value="DUF1538"/>
    <property type="match status" value="2"/>
</dbReference>
<dbReference type="AlphaFoldDB" id="A0A7L6N662"/>
<name>A0A7L6N662_9MOLU</name>
<evidence type="ECO:0000313" key="3">
    <source>
        <dbReference type="Proteomes" id="UP000512167"/>
    </source>
</evidence>
<keyword evidence="1" id="KW-0812">Transmembrane</keyword>
<feature type="transmembrane region" description="Helical" evidence="1">
    <location>
        <begin position="193"/>
        <end position="214"/>
    </location>
</feature>
<dbReference type="KEGG" id="tbk:HF295_03510"/>
<dbReference type="EMBL" id="CP051151">
    <property type="protein sequence ID" value="QLY39974.1"/>
    <property type="molecule type" value="Genomic_DNA"/>
</dbReference>
<feature type="transmembrane region" description="Helical" evidence="1">
    <location>
        <begin position="66"/>
        <end position="90"/>
    </location>
</feature>
<feature type="transmembrane region" description="Helical" evidence="1">
    <location>
        <begin position="402"/>
        <end position="422"/>
    </location>
</feature>
<dbReference type="RefSeq" id="WP_312032467.1">
    <property type="nucleotide sequence ID" value="NZ_CP051151.1"/>
</dbReference>
<protein>
    <submittedName>
        <fullName evidence="2">DUF1538 domain-containing protein</fullName>
    </submittedName>
</protein>
<feature type="transmembrane region" description="Helical" evidence="1">
    <location>
        <begin position="130"/>
        <end position="149"/>
    </location>
</feature>